<proteinExistence type="predicted"/>
<protein>
    <submittedName>
        <fullName evidence="1">Uncharacterized protein</fullName>
    </submittedName>
</protein>
<dbReference type="EMBL" id="GGEC01071702">
    <property type="protein sequence ID" value="MBX52186.1"/>
    <property type="molecule type" value="Transcribed_RNA"/>
</dbReference>
<accession>A0A2P2PBR0</accession>
<evidence type="ECO:0000313" key="1">
    <source>
        <dbReference type="EMBL" id="MBX52186.1"/>
    </source>
</evidence>
<name>A0A2P2PBR0_RHIMU</name>
<sequence>MYNKLNSNGQK</sequence>
<organism evidence="1">
    <name type="scientific">Rhizophora mucronata</name>
    <name type="common">Asiatic mangrove</name>
    <dbReference type="NCBI Taxonomy" id="61149"/>
    <lineage>
        <taxon>Eukaryota</taxon>
        <taxon>Viridiplantae</taxon>
        <taxon>Streptophyta</taxon>
        <taxon>Embryophyta</taxon>
        <taxon>Tracheophyta</taxon>
        <taxon>Spermatophyta</taxon>
        <taxon>Magnoliopsida</taxon>
        <taxon>eudicotyledons</taxon>
        <taxon>Gunneridae</taxon>
        <taxon>Pentapetalae</taxon>
        <taxon>rosids</taxon>
        <taxon>fabids</taxon>
        <taxon>Malpighiales</taxon>
        <taxon>Rhizophoraceae</taxon>
        <taxon>Rhizophora</taxon>
    </lineage>
</organism>
<reference evidence="1" key="1">
    <citation type="submission" date="2018-02" db="EMBL/GenBank/DDBJ databases">
        <title>Rhizophora mucronata_Transcriptome.</title>
        <authorList>
            <person name="Meera S.P."/>
            <person name="Sreeshan A."/>
            <person name="Augustine A."/>
        </authorList>
    </citation>
    <scope>NUCLEOTIDE SEQUENCE</scope>
    <source>
        <tissue evidence="1">Leaf</tissue>
    </source>
</reference>